<reference evidence="3" key="1">
    <citation type="submission" date="2020-11" db="EMBL/GenBank/DDBJ databases">
        <title>Genome of Flavobacterium soyangense.</title>
        <authorList>
            <person name="Liu Q."/>
            <person name="Xin Y.-H."/>
        </authorList>
    </citation>
    <scope>NUCLEOTIDE SEQUENCE</scope>
    <source>
        <strain evidence="3">CGMCC 1.13493</strain>
    </source>
</reference>
<evidence type="ECO:0000259" key="2">
    <source>
        <dbReference type="Pfam" id="PF00561"/>
    </source>
</evidence>
<keyword evidence="1" id="KW-0732">Signal</keyword>
<accession>A0A930UD42</accession>
<feature type="domain" description="AB hydrolase-1" evidence="2">
    <location>
        <begin position="49"/>
        <end position="291"/>
    </location>
</feature>
<dbReference type="AlphaFoldDB" id="A0A930UD42"/>
<dbReference type="InterPro" id="IPR029058">
    <property type="entry name" value="AB_hydrolase_fold"/>
</dbReference>
<dbReference type="EMBL" id="JADHEC010000048">
    <property type="protein sequence ID" value="MBF2709865.1"/>
    <property type="molecule type" value="Genomic_DNA"/>
</dbReference>
<evidence type="ECO:0000313" key="3">
    <source>
        <dbReference type="EMBL" id="MBF2709865.1"/>
    </source>
</evidence>
<dbReference type="PANTHER" id="PTHR42977">
    <property type="entry name" value="HYDROLASE-RELATED"/>
    <property type="match status" value="1"/>
</dbReference>
<dbReference type="Gene3D" id="3.40.50.1820">
    <property type="entry name" value="alpha/beta hydrolase"/>
    <property type="match status" value="1"/>
</dbReference>
<sequence>MKTYYKSFAVAVLFFISVAAVAQVSYKSIKVDGLNISYREAGNPKNPKLVLLHGFPAGSHQYRNLIQSLSDKFHVIAPDYPGFGLSDMPDPATYNYTFDGISEIVEHFLKLKGFDHYGLYVQDYGGPVGFRIVGRNPKALDWLIIQNSNAYEVGFTPAWDGFRGALWKNRSAETEKPLAAFLTHDAIKGIYLFGAKNPELISPDNWESDYAFMQRPNAVRVNLDLFYDYRKNVELYPAWQEFLRKNQPKTLIFWGQTDIFFTPAGGEAFLKDLPNAEMHRLEAGHFAVEDHLEVISKEIHHFYAAKVATGKTKK</sequence>
<evidence type="ECO:0000313" key="4">
    <source>
        <dbReference type="Proteomes" id="UP000646211"/>
    </source>
</evidence>
<name>A0A930UD42_9FLAO</name>
<keyword evidence="3" id="KW-0378">Hydrolase</keyword>
<organism evidence="3 4">
    <name type="scientific">Flavobacterium soyangense</name>
    <dbReference type="NCBI Taxonomy" id="2023265"/>
    <lineage>
        <taxon>Bacteria</taxon>
        <taxon>Pseudomonadati</taxon>
        <taxon>Bacteroidota</taxon>
        <taxon>Flavobacteriia</taxon>
        <taxon>Flavobacteriales</taxon>
        <taxon>Flavobacteriaceae</taxon>
        <taxon>Flavobacterium</taxon>
    </lineage>
</organism>
<comment type="caution">
    <text evidence="3">The sequence shown here is derived from an EMBL/GenBank/DDBJ whole genome shotgun (WGS) entry which is preliminary data.</text>
</comment>
<dbReference type="Proteomes" id="UP000646211">
    <property type="component" value="Unassembled WGS sequence"/>
</dbReference>
<dbReference type="SUPFAM" id="SSF53474">
    <property type="entry name" value="alpha/beta-Hydrolases"/>
    <property type="match status" value="1"/>
</dbReference>
<proteinExistence type="predicted"/>
<keyword evidence="4" id="KW-1185">Reference proteome</keyword>
<feature type="chain" id="PRO_5038001860" evidence="1">
    <location>
        <begin position="23"/>
        <end position="314"/>
    </location>
</feature>
<protein>
    <submittedName>
        <fullName evidence="3">Alpha/beta hydrolase</fullName>
    </submittedName>
</protein>
<dbReference type="InterPro" id="IPR051340">
    <property type="entry name" value="Haloalkane_dehalogenase"/>
</dbReference>
<gene>
    <name evidence="3" type="ORF">IR213_14900</name>
</gene>
<dbReference type="RefSeq" id="WP_194313097.1">
    <property type="nucleotide sequence ID" value="NZ_JADHEC010000048.1"/>
</dbReference>
<dbReference type="GO" id="GO:0004301">
    <property type="term" value="F:epoxide hydrolase activity"/>
    <property type="evidence" value="ECO:0007669"/>
    <property type="project" value="TreeGrafter"/>
</dbReference>
<dbReference type="InterPro" id="IPR000073">
    <property type="entry name" value="AB_hydrolase_1"/>
</dbReference>
<evidence type="ECO:0000256" key="1">
    <source>
        <dbReference type="SAM" id="SignalP"/>
    </source>
</evidence>
<dbReference type="Pfam" id="PF00561">
    <property type="entry name" value="Abhydrolase_1"/>
    <property type="match status" value="1"/>
</dbReference>
<feature type="signal peptide" evidence="1">
    <location>
        <begin position="1"/>
        <end position="22"/>
    </location>
</feature>
<dbReference type="PANTHER" id="PTHR42977:SF1">
    <property type="entry name" value="BLR6576 PROTEIN"/>
    <property type="match status" value="1"/>
</dbReference>